<organism evidence="14 15">
    <name type="scientific">Hypothenemus hampei</name>
    <name type="common">Coffee berry borer</name>
    <dbReference type="NCBI Taxonomy" id="57062"/>
    <lineage>
        <taxon>Eukaryota</taxon>
        <taxon>Metazoa</taxon>
        <taxon>Ecdysozoa</taxon>
        <taxon>Arthropoda</taxon>
        <taxon>Hexapoda</taxon>
        <taxon>Insecta</taxon>
        <taxon>Pterygota</taxon>
        <taxon>Neoptera</taxon>
        <taxon>Endopterygota</taxon>
        <taxon>Coleoptera</taxon>
        <taxon>Polyphaga</taxon>
        <taxon>Cucujiformia</taxon>
        <taxon>Curculionidae</taxon>
        <taxon>Scolytinae</taxon>
        <taxon>Hypothenemus</taxon>
    </lineage>
</organism>
<comment type="caution">
    <text evidence="14">The sequence shown here is derived from an EMBL/GenBank/DDBJ whole genome shotgun (WGS) entry which is preliminary data.</text>
</comment>
<evidence type="ECO:0000256" key="6">
    <source>
        <dbReference type="ARBA" id="ARBA00022846"/>
    </source>
</evidence>
<evidence type="ECO:0000313" key="14">
    <source>
        <dbReference type="EMBL" id="KAL1488953.1"/>
    </source>
</evidence>
<keyword evidence="6" id="KW-0282">Flagellum</keyword>
<keyword evidence="10" id="KW-0966">Cell projection</keyword>
<evidence type="ECO:0000256" key="1">
    <source>
        <dbReference type="ARBA" id="ARBA00003843"/>
    </source>
</evidence>
<comment type="similarity">
    <text evidence="12">Belongs to the DRC3 family.</text>
</comment>
<accession>A0ABD1E2Z0</accession>
<evidence type="ECO:0000256" key="11">
    <source>
        <dbReference type="ARBA" id="ARBA00024433"/>
    </source>
</evidence>
<evidence type="ECO:0000256" key="5">
    <source>
        <dbReference type="ARBA" id="ARBA00022737"/>
    </source>
</evidence>
<evidence type="ECO:0000256" key="12">
    <source>
        <dbReference type="ARBA" id="ARBA00038378"/>
    </source>
</evidence>
<evidence type="ECO:0000313" key="15">
    <source>
        <dbReference type="Proteomes" id="UP001566132"/>
    </source>
</evidence>
<dbReference type="PANTHER" id="PTHR45973">
    <property type="entry name" value="PROTEIN PHOSPHATASE 1 REGULATORY SUBUNIT SDS22-RELATED"/>
    <property type="match status" value="1"/>
</dbReference>
<keyword evidence="3" id="KW-0963">Cytoplasm</keyword>
<evidence type="ECO:0000256" key="4">
    <source>
        <dbReference type="ARBA" id="ARBA00022614"/>
    </source>
</evidence>
<comment type="subcellular location">
    <subcellularLocation>
        <location evidence="2">Cytoplasm</location>
        <location evidence="2">Cytoskeleton</location>
        <location evidence="2">Flagellum axoneme</location>
    </subcellularLocation>
</comment>
<reference evidence="14 15" key="1">
    <citation type="submission" date="2024-05" db="EMBL/GenBank/DDBJ databases">
        <title>Genetic variation in Jamaican populations of the coffee berry borer (Hypothenemus hampei).</title>
        <authorList>
            <person name="Errbii M."/>
            <person name="Myrie A."/>
        </authorList>
    </citation>
    <scope>NUCLEOTIDE SEQUENCE [LARGE SCALE GENOMIC DNA]</scope>
    <source>
        <strain evidence="14">JA-Hopewell-2020-01-JO</strain>
        <tissue evidence="14">Whole body</tissue>
    </source>
</reference>
<evidence type="ECO:0000256" key="3">
    <source>
        <dbReference type="ARBA" id="ARBA00022490"/>
    </source>
</evidence>
<evidence type="ECO:0000256" key="10">
    <source>
        <dbReference type="ARBA" id="ARBA00023273"/>
    </source>
</evidence>
<comment type="function">
    <text evidence="1">Cilium-specific protein required for cilia structures.</text>
</comment>
<protein>
    <recommendedName>
        <fullName evidence="11">Dynein axonemal assembly factor 1 homolog</fullName>
    </recommendedName>
    <alternativeName>
        <fullName evidence="13">Dynein regulatory complex subunit 3</fullName>
    </alternativeName>
</protein>
<sequence length="544" mass="64569">MFNPCKERKPRVIDNALIAKCVEKQYPEKEVGRLLRLEGIPLEEVEEIRFEYLYILRIDHLWVLKSLVKLAMNNNLIEKIENLETLIHLRELDLSFNKIKKIENLEKLINLEKITFYENLIETIENLDNQKKLTVFSIGKNQILDRTNVHYFRITSKLTSLNMTGNPCAEEENFRLYVAAFLPTLVYYEYKRLDEKERAEGIEIFREELRQLEKIESEDKEIRIAIEKEIADVEVHSKMFVEFLNTGQLFDSMYENDDEGKALLDIGEEVTELFEEYKKQFTDYCKEVFEVGEKHYTLRQTELENFEKSVNETQIHNQNESIEYMEDFLEKKENIFTEIKEWILQLDHDAMTEDVFANKIAEMNQNFQDLIKYTWKKLMRLEVTLFEQIEEVNQIFGQTLGEMMNAFIEEVQAIFTNIRAAEVTYSENLNDSGVRFIAALNVNPDEEIPESLKDILGDRDMLNNAITATHDVHMQIIDAREDLLIQRVKDWLAKKIDQLNRDEITRNRYKVLEINYFLDKEQEQFDELTAADRNATNKFETVDN</sequence>
<evidence type="ECO:0000256" key="8">
    <source>
        <dbReference type="ARBA" id="ARBA00023069"/>
    </source>
</evidence>
<dbReference type="Pfam" id="PF14580">
    <property type="entry name" value="LRR_9"/>
    <property type="match status" value="1"/>
</dbReference>
<evidence type="ECO:0000256" key="7">
    <source>
        <dbReference type="ARBA" id="ARBA00023054"/>
    </source>
</evidence>
<keyword evidence="15" id="KW-1185">Reference proteome</keyword>
<dbReference type="AlphaFoldDB" id="A0ABD1E2Z0"/>
<keyword evidence="4" id="KW-0433">Leucine-rich repeat</keyword>
<keyword evidence="5" id="KW-0677">Repeat</keyword>
<dbReference type="Gene3D" id="3.80.10.10">
    <property type="entry name" value="Ribonuclease Inhibitor"/>
    <property type="match status" value="1"/>
</dbReference>
<proteinExistence type="inferred from homology"/>
<evidence type="ECO:0000256" key="13">
    <source>
        <dbReference type="ARBA" id="ARBA00040950"/>
    </source>
</evidence>
<keyword evidence="8" id="KW-0969">Cilium</keyword>
<dbReference type="InterPro" id="IPR032675">
    <property type="entry name" value="LRR_dom_sf"/>
</dbReference>
<keyword evidence="9" id="KW-0206">Cytoskeleton</keyword>
<name>A0ABD1E2Z0_HYPHA</name>
<gene>
    <name evidence="14" type="ORF">ABEB36_014737</name>
</gene>
<evidence type="ECO:0000256" key="9">
    <source>
        <dbReference type="ARBA" id="ARBA00023212"/>
    </source>
</evidence>
<dbReference type="SMART" id="SM00365">
    <property type="entry name" value="LRR_SD22"/>
    <property type="match status" value="3"/>
</dbReference>
<evidence type="ECO:0000256" key="2">
    <source>
        <dbReference type="ARBA" id="ARBA00004611"/>
    </source>
</evidence>
<dbReference type="SUPFAM" id="SSF52075">
    <property type="entry name" value="Outer arm dynein light chain 1"/>
    <property type="match status" value="1"/>
</dbReference>
<dbReference type="PROSITE" id="PS51450">
    <property type="entry name" value="LRR"/>
    <property type="match status" value="2"/>
</dbReference>
<dbReference type="InterPro" id="IPR050576">
    <property type="entry name" value="Cilia_flagella_integrity"/>
</dbReference>
<dbReference type="PANTHER" id="PTHR45973:SF12">
    <property type="entry name" value="DYNEIN REGULATORY COMPLEX SUBUNIT 3"/>
    <property type="match status" value="1"/>
</dbReference>
<dbReference type="Proteomes" id="UP001566132">
    <property type="component" value="Unassembled WGS sequence"/>
</dbReference>
<dbReference type="EMBL" id="JBDJPC010000013">
    <property type="protein sequence ID" value="KAL1488953.1"/>
    <property type="molecule type" value="Genomic_DNA"/>
</dbReference>
<dbReference type="InterPro" id="IPR001611">
    <property type="entry name" value="Leu-rich_rpt"/>
</dbReference>
<keyword evidence="7" id="KW-0175">Coiled coil</keyword>